<feature type="signal peptide" evidence="1">
    <location>
        <begin position="1"/>
        <end position="22"/>
    </location>
</feature>
<dbReference type="Proteomes" id="UP000593906">
    <property type="component" value="Chromosome 1"/>
</dbReference>
<evidence type="ECO:0000256" key="1">
    <source>
        <dbReference type="SAM" id="SignalP"/>
    </source>
</evidence>
<organism evidence="2 3">
    <name type="scientific">Cryptosporidium parvum</name>
    <dbReference type="NCBI Taxonomy" id="5807"/>
    <lineage>
        <taxon>Eukaryota</taxon>
        <taxon>Sar</taxon>
        <taxon>Alveolata</taxon>
        <taxon>Apicomplexa</taxon>
        <taxon>Conoidasida</taxon>
        <taxon>Coccidia</taxon>
        <taxon>Eucoccidiorida</taxon>
        <taxon>Eimeriorina</taxon>
        <taxon>Cryptosporidiidae</taxon>
        <taxon>Cryptosporidium</taxon>
    </lineage>
</organism>
<accession>A0A7S7LJI2</accession>
<evidence type="ECO:0000313" key="2">
    <source>
        <dbReference type="EMBL" id="QOY43484.1"/>
    </source>
</evidence>
<proteinExistence type="predicted"/>
<dbReference type="AlphaFoldDB" id="A0A7S7LJI2"/>
<reference evidence="2 3" key="1">
    <citation type="submission" date="2019-09" db="EMBL/GenBank/DDBJ databases">
        <title>Consistent, comparative and evidence-based genome assembly and annotation for Cryptosporidium parvum, C. hominis and C. tyzzeri.</title>
        <authorList>
            <person name="Baptista R.P."/>
            <person name="Li Y."/>
            <person name="Sateriale A."/>
            <person name="Ansell B."/>
            <person name="Jex A."/>
            <person name="Sanders M."/>
            <person name="Brooks K."/>
            <person name="Tracey A."/>
            <person name="Berriman M."/>
            <person name="Striepen B."/>
            <person name="Cotton J.A."/>
            <person name="Kissinger J.C."/>
        </authorList>
    </citation>
    <scope>NUCLEOTIDE SEQUENCE [LARGE SCALE GENOMIC DNA]</scope>
    <source>
        <strain evidence="2 3">IOWA-ATCC</strain>
    </source>
</reference>
<name>A0A7S7LJI2_CRYPV</name>
<sequence>MLINRWVIFAYLFQLLWRYIISEGTQINAATEENDAYRYNIIADDLLNMDFPAYKFRDLKRKSRVIIEANNRMLHVLEDLLIISDEILEGFSDPSKEPYFLEEYKSISLVPSSLLKFLVDHVEKMLESLPSSKPISYFLYNDATEVYRKAHIELLKDYRVVTIRVACRLLIISVLLSSLENLVNKEHSKSLSISYPFLDDIIIRPKSTARSNVTKVLNRILNSIRNYGRRIKIGIKKKVGMSDEFEIIGADSPEINEKEFLSAIYNHRQGSVRSIFGKDEAIFENKQEVFQVINNFIGKQERDSGILLQILETVIRKELGIESSQELQWNSEAKRKLTNVCRDSHVLEILPNRIKFKTCRQLFNKAGEILTGSHFKNSEKESRMAGRANVLKKIRRISSIKFIQSILIYYNVNDKLLKDQLAKVSKGTLNRSHRARYSEILNAED</sequence>
<gene>
    <name evidence="2" type="ORF">CPATCC_000275</name>
</gene>
<dbReference type="VEuPathDB" id="CryptoDB:CPATCC_0037920"/>
<dbReference type="EMBL" id="CP044422">
    <property type="protein sequence ID" value="QOY43484.1"/>
    <property type="molecule type" value="Genomic_DNA"/>
</dbReference>
<feature type="chain" id="PRO_5031175904" evidence="1">
    <location>
        <begin position="23"/>
        <end position="445"/>
    </location>
</feature>
<evidence type="ECO:0000313" key="3">
    <source>
        <dbReference type="Proteomes" id="UP000593906"/>
    </source>
</evidence>
<protein>
    <submittedName>
        <fullName evidence="2">Uncharacterized protein</fullName>
    </submittedName>
</protein>
<keyword evidence="1" id="KW-0732">Signal</keyword>